<dbReference type="GO" id="GO:0005743">
    <property type="term" value="C:mitochondrial inner membrane"/>
    <property type="evidence" value="ECO:0007669"/>
    <property type="project" value="UniProtKB-SubCell"/>
</dbReference>
<gene>
    <name evidence="18" type="primary">Klc3</name>
</gene>
<organism evidence="18">
    <name type="scientific">Phallusia mammillata</name>
    <dbReference type="NCBI Taxonomy" id="59560"/>
    <lineage>
        <taxon>Eukaryota</taxon>
        <taxon>Metazoa</taxon>
        <taxon>Chordata</taxon>
        <taxon>Tunicata</taxon>
        <taxon>Ascidiacea</taxon>
        <taxon>Phlebobranchia</taxon>
        <taxon>Ascidiidae</taxon>
        <taxon>Phallusia</taxon>
    </lineage>
</organism>
<evidence type="ECO:0000256" key="12">
    <source>
        <dbReference type="ARBA" id="ARBA00023264"/>
    </source>
</evidence>
<feature type="transmembrane region" description="Helical" evidence="17">
    <location>
        <begin position="175"/>
        <end position="194"/>
    </location>
</feature>
<comment type="function">
    <text evidence="13">Catalyzes the synthesis of cardiolipin (CL) (diphosphatidylglycerol) by specifically transferring a phosphatidyl group from CDP-diacylglycerol to phosphatidylglycerol (PG). CL is a key phospholipid in mitochondrial membranes and plays important roles in maintaining the functional integrity and dynamics of mitochondria under both optimal and stress conditions.</text>
</comment>
<keyword evidence="11" id="KW-0594">Phospholipid biosynthesis</keyword>
<dbReference type="InterPro" id="IPR043130">
    <property type="entry name" value="CDP-OH_PTrfase_TM_dom"/>
</dbReference>
<keyword evidence="3" id="KW-0444">Lipid biosynthesis</keyword>
<evidence type="ECO:0000256" key="9">
    <source>
        <dbReference type="ARBA" id="ARBA00023128"/>
    </source>
</evidence>
<proteinExistence type="evidence at transcript level"/>
<comment type="subcellular location">
    <subcellularLocation>
        <location evidence="1">Mitochondrion inner membrane</location>
        <topology evidence="1">Multi-pass membrane protein</topology>
    </subcellularLocation>
</comment>
<keyword evidence="7 17" id="KW-1133">Transmembrane helix</keyword>
<evidence type="ECO:0000256" key="1">
    <source>
        <dbReference type="ARBA" id="ARBA00004448"/>
    </source>
</evidence>
<keyword evidence="9" id="KW-0496">Mitochondrion</keyword>
<comment type="catalytic activity">
    <reaction evidence="15">
        <text>a CDP-1,2-diacyl-sn-glycerol + a 1,2-diacyl-sn-glycero-3-phospho-(1'-sn-glycerol) = a cardiolipin + CMP + H(+)</text>
        <dbReference type="Rhea" id="RHEA:32931"/>
        <dbReference type="ChEBI" id="CHEBI:15378"/>
        <dbReference type="ChEBI" id="CHEBI:58332"/>
        <dbReference type="ChEBI" id="CHEBI:60377"/>
        <dbReference type="ChEBI" id="CHEBI:62237"/>
        <dbReference type="ChEBI" id="CHEBI:64716"/>
        <dbReference type="EC" id="2.7.8.41"/>
    </reaction>
</comment>
<evidence type="ECO:0000256" key="2">
    <source>
        <dbReference type="ARBA" id="ARBA00010441"/>
    </source>
</evidence>
<keyword evidence="8" id="KW-0443">Lipid metabolism</keyword>
<evidence type="ECO:0000256" key="17">
    <source>
        <dbReference type="SAM" id="Phobius"/>
    </source>
</evidence>
<evidence type="ECO:0000256" key="4">
    <source>
        <dbReference type="ARBA" id="ARBA00022679"/>
    </source>
</evidence>
<dbReference type="Gene3D" id="1.20.120.1760">
    <property type="match status" value="1"/>
</dbReference>
<comment type="similarity">
    <text evidence="2">Belongs to the CDP-alcohol phosphatidyltransferase class-I family.</text>
</comment>
<dbReference type="PANTHER" id="PTHR14269:SF60">
    <property type="entry name" value="CARDIOLIPIN SYNTHASE (CMP-FORMING)"/>
    <property type="match status" value="1"/>
</dbReference>
<reference evidence="18" key="1">
    <citation type="submission" date="2020-04" db="EMBL/GenBank/DDBJ databases">
        <authorList>
            <person name="Neveu A P."/>
        </authorList>
    </citation>
    <scope>NUCLEOTIDE SEQUENCE</scope>
    <source>
        <tissue evidence="18">Whole embryo</tissue>
    </source>
</reference>
<evidence type="ECO:0000256" key="5">
    <source>
        <dbReference type="ARBA" id="ARBA00022692"/>
    </source>
</evidence>
<dbReference type="GO" id="GO:0032049">
    <property type="term" value="P:cardiolipin biosynthetic process"/>
    <property type="evidence" value="ECO:0007669"/>
    <property type="project" value="TreeGrafter"/>
</dbReference>
<dbReference type="GO" id="GO:0043337">
    <property type="term" value="F:cardiolipin synthase (CMP-forming)"/>
    <property type="evidence" value="ECO:0007669"/>
    <property type="project" value="UniProtKB-EC"/>
</dbReference>
<name>A0A6F9DF59_9ASCI</name>
<keyword evidence="4" id="KW-0808">Transferase</keyword>
<keyword evidence="6" id="KW-0999">Mitochondrion inner membrane</keyword>
<dbReference type="InterPro" id="IPR000462">
    <property type="entry name" value="CDP-OH_P_trans"/>
</dbReference>
<protein>
    <recommendedName>
        <fullName evidence="16">Cardiolipin synthase (CMP-forming)</fullName>
        <ecNumber evidence="14">2.7.8.41</ecNumber>
    </recommendedName>
</protein>
<evidence type="ECO:0000256" key="8">
    <source>
        <dbReference type="ARBA" id="ARBA00023098"/>
    </source>
</evidence>
<evidence type="ECO:0000313" key="18">
    <source>
        <dbReference type="EMBL" id="CAB3259139.1"/>
    </source>
</evidence>
<evidence type="ECO:0000256" key="7">
    <source>
        <dbReference type="ARBA" id="ARBA00022989"/>
    </source>
</evidence>
<feature type="transmembrane region" description="Helical" evidence="17">
    <location>
        <begin position="272"/>
        <end position="293"/>
    </location>
</feature>
<dbReference type="EC" id="2.7.8.41" evidence="14"/>
<evidence type="ECO:0000256" key="6">
    <source>
        <dbReference type="ARBA" id="ARBA00022792"/>
    </source>
</evidence>
<dbReference type="Pfam" id="PF01066">
    <property type="entry name" value="CDP-OH_P_transf"/>
    <property type="match status" value="1"/>
</dbReference>
<dbReference type="InterPro" id="IPR050324">
    <property type="entry name" value="CDP-alcohol_PTase-I"/>
</dbReference>
<dbReference type="AlphaFoldDB" id="A0A6F9DF59"/>
<keyword evidence="10 17" id="KW-0472">Membrane</keyword>
<evidence type="ECO:0000256" key="14">
    <source>
        <dbReference type="ARBA" id="ARBA00039001"/>
    </source>
</evidence>
<keyword evidence="5 17" id="KW-0812">Transmembrane</keyword>
<accession>A0A6F9DF59</accession>
<keyword evidence="12" id="KW-1208">Phospholipid metabolism</keyword>
<dbReference type="EMBL" id="LR786232">
    <property type="protein sequence ID" value="CAB3259139.1"/>
    <property type="molecule type" value="mRNA"/>
</dbReference>
<dbReference type="FunFam" id="1.20.120.1760:FF:000005">
    <property type="entry name" value="Cardiolipin synthase 1"/>
    <property type="match status" value="1"/>
</dbReference>
<evidence type="ECO:0000256" key="16">
    <source>
        <dbReference type="ARBA" id="ARBA00068900"/>
    </source>
</evidence>
<evidence type="ECO:0000256" key="11">
    <source>
        <dbReference type="ARBA" id="ARBA00023209"/>
    </source>
</evidence>
<evidence type="ECO:0000256" key="13">
    <source>
        <dbReference type="ARBA" id="ARBA00037454"/>
    </source>
</evidence>
<evidence type="ECO:0000256" key="3">
    <source>
        <dbReference type="ARBA" id="ARBA00022516"/>
    </source>
</evidence>
<evidence type="ECO:0000256" key="10">
    <source>
        <dbReference type="ARBA" id="ARBA00023136"/>
    </source>
</evidence>
<evidence type="ECO:0000256" key="15">
    <source>
        <dbReference type="ARBA" id="ARBA00047433"/>
    </source>
</evidence>
<dbReference type="PANTHER" id="PTHR14269">
    <property type="entry name" value="CDP-DIACYLGLYCEROL--GLYCEROL-3-PHOSPHATE 3-PHOSPHATIDYLTRANSFERASE-RELATED"/>
    <property type="match status" value="1"/>
</dbReference>
<sequence length="306" mass="34510">MDIARRCFTICLKRNLQLKLVYCKYTSFSKLSSCSVWCPKKSCVSDCGLKASKRLVDIKICFQQIPLQFFGPRFYSDGQNKDQPDKWENLLDNEEKQEKISELPVKRENIYTIPNLLSLCRLCLTPYLAHLVITNQHKMALTLFVLASVSDVIDGQIARRWPSQQSALGSALDPLADKILVAVLCGALTYVNIIPLPLTLLFIGRDLLLIASVFYLRFRTCPPPRTLKRFFDPTLVNAKLSPTFISKVNTTLQMVLIWCSVAAPAFDLTDHVILKCLWGITAVTTVASGLSYITRKDTVRILKDDG</sequence>